<dbReference type="AlphaFoldDB" id="A0A8I1DJ27"/>
<evidence type="ECO:0000256" key="3">
    <source>
        <dbReference type="ARBA" id="ARBA00022679"/>
    </source>
</evidence>
<organism evidence="6 7">
    <name type="scientific">Acinetobacter bereziniae</name>
    <name type="common">Acinetobacter genomosp. 10</name>
    <dbReference type="NCBI Taxonomy" id="106648"/>
    <lineage>
        <taxon>Bacteria</taxon>
        <taxon>Pseudomonadati</taxon>
        <taxon>Pseudomonadota</taxon>
        <taxon>Gammaproteobacteria</taxon>
        <taxon>Moraxellales</taxon>
        <taxon>Moraxellaceae</taxon>
        <taxon>Acinetobacter</taxon>
    </lineage>
</organism>
<protein>
    <submittedName>
        <fullName evidence="6">Beta-1,6-N-acetylglucosaminyltransferase</fullName>
    </submittedName>
</protein>
<dbReference type="GO" id="GO:0016757">
    <property type="term" value="F:glycosyltransferase activity"/>
    <property type="evidence" value="ECO:0007669"/>
    <property type="project" value="UniProtKB-KW"/>
</dbReference>
<dbReference type="EMBL" id="CP092085">
    <property type="protein sequence ID" value="UUN97784.1"/>
    <property type="molecule type" value="Genomic_DNA"/>
</dbReference>
<keyword evidence="4" id="KW-0472">Membrane</keyword>
<proteinExistence type="predicted"/>
<sequence length="269" mass="32265">MLAKNAFLVLAHKPIEHIYNYAKERHDSNFYIHIDKKTDIKLIKTKELNNVFFLNENERVDITWAGFSMVKATLNLINFALRHDQENSFFHLISGDDVILGKKLEWNNSDIYIECHVSKKHQYRMRFNMLHADTKYQRTLLGKLITQFYKKLDSILPTSETFYFGSQWFSIRRNELQILTASITTEDLEYFRKKLCPDEHFFQYLIAKNEMLHKVSSFGNKRFIKFDINFQHGSSPIFLTVRQLMEAQKENYWFARKVEFQEMQKFSLN</sequence>
<dbReference type="Pfam" id="PF02485">
    <property type="entry name" value="Branch"/>
    <property type="match status" value="1"/>
</dbReference>
<dbReference type="GeneID" id="69460465"/>
<gene>
    <name evidence="6" type="ORF">I9054_021135</name>
</gene>
<evidence type="ECO:0000256" key="5">
    <source>
        <dbReference type="ARBA" id="ARBA00023180"/>
    </source>
</evidence>
<name>A0A8I1DJ27_ACIBZ</name>
<keyword evidence="2" id="KW-0328">Glycosyltransferase</keyword>
<dbReference type="RefSeq" id="WP_005034695.1">
    <property type="nucleotide sequence ID" value="NZ_BBLJ01000028.1"/>
</dbReference>
<keyword evidence="5" id="KW-0325">Glycoprotein</keyword>
<reference evidence="6" key="1">
    <citation type="submission" date="2022-02" db="EMBL/GenBank/DDBJ databases">
        <title>Characterization of Tn125 harboring carbapenem-resistant Acinetobacter bereziniae clinical isolates.</title>
        <authorList>
            <person name="Wong N.-K."/>
            <person name="Pan Q."/>
        </authorList>
    </citation>
    <scope>NUCLEOTIDE SEQUENCE</scope>
    <source>
        <strain evidence="6">GD03393</strain>
    </source>
</reference>
<evidence type="ECO:0000256" key="4">
    <source>
        <dbReference type="ARBA" id="ARBA00023136"/>
    </source>
</evidence>
<dbReference type="Proteomes" id="UP000644140">
    <property type="component" value="Chromosome"/>
</dbReference>
<evidence type="ECO:0000256" key="1">
    <source>
        <dbReference type="ARBA" id="ARBA00004606"/>
    </source>
</evidence>
<dbReference type="GO" id="GO:0016020">
    <property type="term" value="C:membrane"/>
    <property type="evidence" value="ECO:0007669"/>
    <property type="project" value="UniProtKB-SubCell"/>
</dbReference>
<comment type="subcellular location">
    <subcellularLocation>
        <location evidence="1">Membrane</location>
        <topology evidence="1">Single-pass type II membrane protein</topology>
    </subcellularLocation>
</comment>
<dbReference type="InterPro" id="IPR003406">
    <property type="entry name" value="Glyco_trans_14"/>
</dbReference>
<accession>A0A8I1DJ27</accession>
<evidence type="ECO:0000313" key="7">
    <source>
        <dbReference type="Proteomes" id="UP000644140"/>
    </source>
</evidence>
<keyword evidence="3" id="KW-0808">Transferase</keyword>
<evidence type="ECO:0000313" key="6">
    <source>
        <dbReference type="EMBL" id="UUN97784.1"/>
    </source>
</evidence>
<evidence type="ECO:0000256" key="2">
    <source>
        <dbReference type="ARBA" id="ARBA00022676"/>
    </source>
</evidence>